<keyword evidence="4" id="KW-1185">Reference proteome</keyword>
<evidence type="ECO:0000313" key="4">
    <source>
        <dbReference type="Proteomes" id="UP000215127"/>
    </source>
</evidence>
<name>A0A1X7RLJ3_ZYMT9</name>
<reference evidence="3 4" key="1">
    <citation type="submission" date="2016-06" db="EMBL/GenBank/DDBJ databases">
        <authorList>
            <person name="Kjaerup R.B."/>
            <person name="Dalgaard T.S."/>
            <person name="Juul-Madsen H.R."/>
        </authorList>
    </citation>
    <scope>NUCLEOTIDE SEQUENCE [LARGE SCALE GENOMIC DNA]</scope>
</reference>
<evidence type="ECO:0000313" key="3">
    <source>
        <dbReference type="EMBL" id="SMQ48295.1"/>
    </source>
</evidence>
<evidence type="ECO:0008006" key="5">
    <source>
        <dbReference type="Google" id="ProtNLM"/>
    </source>
</evidence>
<dbReference type="EMBL" id="LT853693">
    <property type="protein sequence ID" value="SMQ48295.1"/>
    <property type="molecule type" value="Genomic_DNA"/>
</dbReference>
<evidence type="ECO:0000256" key="1">
    <source>
        <dbReference type="SAM" id="MobiDB-lite"/>
    </source>
</evidence>
<protein>
    <recommendedName>
        <fullName evidence="5">CBM1 domain-containing protein</fullName>
    </recommendedName>
</protein>
<evidence type="ECO:0000256" key="2">
    <source>
        <dbReference type="SAM" id="SignalP"/>
    </source>
</evidence>
<dbReference type="Proteomes" id="UP000215127">
    <property type="component" value="Chromosome 2"/>
</dbReference>
<gene>
    <name evidence="3" type="ORF">ZT3D7_G3444</name>
</gene>
<sequence length="130" mass="13976">MQFFYTVAAALFMASSVSAGLDCWGYCQCLHNDGSHCCVDTTYGAAANSGTATKSGEDCEARCGTRQVYGKDGKAVGCGSSKWSCVSGWNGQFRTACVPEWVQPTKRELGQEEPRSIQAKPMGQAWPKVE</sequence>
<organism evidence="3 4">
    <name type="scientific">Zymoseptoria tritici (strain ST99CH_3D7)</name>
    <dbReference type="NCBI Taxonomy" id="1276538"/>
    <lineage>
        <taxon>Eukaryota</taxon>
        <taxon>Fungi</taxon>
        <taxon>Dikarya</taxon>
        <taxon>Ascomycota</taxon>
        <taxon>Pezizomycotina</taxon>
        <taxon>Dothideomycetes</taxon>
        <taxon>Dothideomycetidae</taxon>
        <taxon>Mycosphaerellales</taxon>
        <taxon>Mycosphaerellaceae</taxon>
        <taxon>Zymoseptoria</taxon>
    </lineage>
</organism>
<feature type="signal peptide" evidence="2">
    <location>
        <begin position="1"/>
        <end position="19"/>
    </location>
</feature>
<accession>A0A1X7RLJ3</accession>
<keyword evidence="2" id="KW-0732">Signal</keyword>
<proteinExistence type="predicted"/>
<feature type="chain" id="PRO_5010862327" description="CBM1 domain-containing protein" evidence="2">
    <location>
        <begin position="20"/>
        <end position="130"/>
    </location>
</feature>
<dbReference type="AlphaFoldDB" id="A0A1X7RLJ3"/>
<feature type="region of interest" description="Disordered" evidence="1">
    <location>
        <begin position="107"/>
        <end position="130"/>
    </location>
</feature>